<accession>A0AAV5I9W6</accession>
<keyword evidence="2" id="KW-1185">Reference proteome</keyword>
<protein>
    <submittedName>
        <fullName evidence="1">Uncharacterized protein</fullName>
    </submittedName>
</protein>
<proteinExistence type="predicted"/>
<dbReference type="InterPro" id="IPR016024">
    <property type="entry name" value="ARM-type_fold"/>
</dbReference>
<dbReference type="InterPro" id="IPR024875">
    <property type="entry name" value="Protein_Lines"/>
</dbReference>
<dbReference type="SUPFAM" id="SSF48371">
    <property type="entry name" value="ARM repeat"/>
    <property type="match status" value="1"/>
</dbReference>
<evidence type="ECO:0000313" key="2">
    <source>
        <dbReference type="Proteomes" id="UP001054252"/>
    </source>
</evidence>
<dbReference type="Proteomes" id="UP001054252">
    <property type="component" value="Unassembled WGS sequence"/>
</dbReference>
<dbReference type="PANTHER" id="PTHR16057:SF1">
    <property type="entry name" value="PROTEIN LINES HOMOLOG 1"/>
    <property type="match status" value="1"/>
</dbReference>
<gene>
    <name evidence="1" type="ORF">SLEP1_g8112</name>
</gene>
<comment type="caution">
    <text evidence="1">The sequence shown here is derived from an EMBL/GenBank/DDBJ whole genome shotgun (WGS) entry which is preliminary data.</text>
</comment>
<name>A0AAV5I9W6_9ROSI</name>
<dbReference type="AlphaFoldDB" id="A0AAV5I9W6"/>
<organism evidence="1 2">
    <name type="scientific">Rubroshorea leprosula</name>
    <dbReference type="NCBI Taxonomy" id="152421"/>
    <lineage>
        <taxon>Eukaryota</taxon>
        <taxon>Viridiplantae</taxon>
        <taxon>Streptophyta</taxon>
        <taxon>Embryophyta</taxon>
        <taxon>Tracheophyta</taxon>
        <taxon>Spermatophyta</taxon>
        <taxon>Magnoliopsida</taxon>
        <taxon>eudicotyledons</taxon>
        <taxon>Gunneridae</taxon>
        <taxon>Pentapetalae</taxon>
        <taxon>rosids</taxon>
        <taxon>malvids</taxon>
        <taxon>Malvales</taxon>
        <taxon>Dipterocarpaceae</taxon>
        <taxon>Rubroshorea</taxon>
    </lineage>
</organism>
<evidence type="ECO:0000313" key="1">
    <source>
        <dbReference type="EMBL" id="GKU94652.1"/>
    </source>
</evidence>
<dbReference type="PANTHER" id="PTHR16057">
    <property type="entry name" value="WINS1, 2 PROTEIN"/>
    <property type="match status" value="1"/>
</dbReference>
<sequence>MSSGSDYSLLWRLFDDYLPPSTEPQEVSISKDGEKRLLLALSQLSREIQLLTANATSNLRREDNHCLSDIISRLIRLLTVQSPFVSHLAGNILVAISELVASSGSGWDFFIRLLCVYAEMVVTNMSNVHFEPSPLHSELLGFLVVFKDRLKNVNWLTVAGIIQVLRNILKYLKQERDDELVDVYLDSVNSCLLNVPWSSMDVIFDDHYGNKRYNIQNGSEKEPRVLFLGNFIQFLCSFAEQVCSVETLGGSLDKHVILPKIINLIPKLLYWCLGKGGNCVNKRISQYLKHKLLVSVSPNCLLN</sequence>
<dbReference type="EMBL" id="BPVZ01000008">
    <property type="protein sequence ID" value="GKU94652.1"/>
    <property type="molecule type" value="Genomic_DNA"/>
</dbReference>
<reference evidence="1 2" key="1">
    <citation type="journal article" date="2021" name="Commun. Biol.">
        <title>The genome of Shorea leprosula (Dipterocarpaceae) highlights the ecological relevance of drought in aseasonal tropical rainforests.</title>
        <authorList>
            <person name="Ng K.K.S."/>
            <person name="Kobayashi M.J."/>
            <person name="Fawcett J.A."/>
            <person name="Hatakeyama M."/>
            <person name="Paape T."/>
            <person name="Ng C.H."/>
            <person name="Ang C.C."/>
            <person name="Tnah L.H."/>
            <person name="Lee C.T."/>
            <person name="Nishiyama T."/>
            <person name="Sese J."/>
            <person name="O'Brien M.J."/>
            <person name="Copetti D."/>
            <person name="Mohd Noor M.I."/>
            <person name="Ong R.C."/>
            <person name="Putra M."/>
            <person name="Sireger I.Z."/>
            <person name="Indrioko S."/>
            <person name="Kosugi Y."/>
            <person name="Izuno A."/>
            <person name="Isagi Y."/>
            <person name="Lee S.L."/>
            <person name="Shimizu K.K."/>
        </authorList>
    </citation>
    <scope>NUCLEOTIDE SEQUENCE [LARGE SCALE GENOMIC DNA]</scope>
    <source>
        <strain evidence="1">214</strain>
    </source>
</reference>